<reference evidence="1 2" key="1">
    <citation type="submission" date="2011-02" db="EMBL/GenBank/DDBJ databases">
        <title>The Genome Sequence of Sphaeroforma arctica JP610.</title>
        <authorList>
            <consortium name="The Broad Institute Genome Sequencing Platform"/>
            <person name="Russ C."/>
            <person name="Cuomo C."/>
            <person name="Young S.K."/>
            <person name="Zeng Q."/>
            <person name="Gargeya S."/>
            <person name="Alvarado L."/>
            <person name="Berlin A."/>
            <person name="Chapman S.B."/>
            <person name="Chen Z."/>
            <person name="Freedman E."/>
            <person name="Gellesch M."/>
            <person name="Goldberg J."/>
            <person name="Griggs A."/>
            <person name="Gujja S."/>
            <person name="Heilman E."/>
            <person name="Heiman D."/>
            <person name="Howarth C."/>
            <person name="Mehta T."/>
            <person name="Neiman D."/>
            <person name="Pearson M."/>
            <person name="Roberts A."/>
            <person name="Saif S."/>
            <person name="Shea T."/>
            <person name="Shenoy N."/>
            <person name="Sisk P."/>
            <person name="Stolte C."/>
            <person name="Sykes S."/>
            <person name="White J."/>
            <person name="Yandava C."/>
            <person name="Burger G."/>
            <person name="Gray M.W."/>
            <person name="Holland P.W.H."/>
            <person name="King N."/>
            <person name="Lang F.B.F."/>
            <person name="Roger A.J."/>
            <person name="Ruiz-Trillo I."/>
            <person name="Haas B."/>
            <person name="Nusbaum C."/>
            <person name="Birren B."/>
        </authorList>
    </citation>
    <scope>NUCLEOTIDE SEQUENCE [LARGE SCALE GENOMIC DNA]</scope>
    <source>
        <strain evidence="1 2">JP610</strain>
    </source>
</reference>
<gene>
    <name evidence="1" type="ORF">SARC_01359</name>
</gene>
<dbReference type="EMBL" id="KQ241649">
    <property type="protein sequence ID" value="KNC86488.1"/>
    <property type="molecule type" value="Genomic_DNA"/>
</dbReference>
<sequence length="203" mass="22178">MLFRVSFKDETFTVVDEPGDTRNDEIGDGISDDILNEKVGGDGISDDIVNEKVGGPLPPMKKVTSVLQESGQPDYVMDNEAVHEESNESDIDLELELESEIAAELHVEKATELEVHDDADTAEELVGYGPGNPDKGVKRLSYVCVLKQSKLGIILGPRDHLREKRVCGPYQGVRNRIDILATAVRSANNLISFHAVAMCDGSQ</sequence>
<dbReference type="RefSeq" id="XP_014160390.1">
    <property type="nucleotide sequence ID" value="XM_014304915.1"/>
</dbReference>
<keyword evidence="2" id="KW-1185">Reference proteome</keyword>
<name>A0A0L0GDZ9_9EUKA</name>
<protein>
    <submittedName>
        <fullName evidence="1">Uncharacterized protein</fullName>
    </submittedName>
</protein>
<dbReference type="AlphaFoldDB" id="A0A0L0GDZ9"/>
<proteinExistence type="predicted"/>
<evidence type="ECO:0000313" key="1">
    <source>
        <dbReference type="EMBL" id="KNC86488.1"/>
    </source>
</evidence>
<evidence type="ECO:0000313" key="2">
    <source>
        <dbReference type="Proteomes" id="UP000054560"/>
    </source>
</evidence>
<accession>A0A0L0GDZ9</accession>
<dbReference type="GeneID" id="25901863"/>
<organism evidence="1 2">
    <name type="scientific">Sphaeroforma arctica JP610</name>
    <dbReference type="NCBI Taxonomy" id="667725"/>
    <lineage>
        <taxon>Eukaryota</taxon>
        <taxon>Ichthyosporea</taxon>
        <taxon>Ichthyophonida</taxon>
        <taxon>Sphaeroforma</taxon>
    </lineage>
</organism>
<dbReference type="Proteomes" id="UP000054560">
    <property type="component" value="Unassembled WGS sequence"/>
</dbReference>